<keyword evidence="2" id="KW-1185">Reference proteome</keyword>
<dbReference type="Proteomes" id="UP000308652">
    <property type="component" value="Unassembled WGS sequence"/>
</dbReference>
<sequence>MLEPPIRAMVKVSVVAKETSCAGSGDVLRRSFHRKRYLLLIDTVPPSRYLTNHRNLAPAGRAWSVHGLLGARSWMLAPTDELDIKNASTCTERYSRFGGANGTGEDGEWRRRGCAWVACDDERRVTGNDGGMRQRRMGTRRMGQEIYKREDGRTPAMRGG</sequence>
<accession>A0A5C3LR74</accession>
<dbReference type="EMBL" id="ML213623">
    <property type="protein sequence ID" value="TFK35242.1"/>
    <property type="molecule type" value="Genomic_DNA"/>
</dbReference>
<proteinExistence type="predicted"/>
<name>A0A5C3LR74_9AGAR</name>
<protein>
    <submittedName>
        <fullName evidence="1">Uncharacterized protein</fullName>
    </submittedName>
</protein>
<organism evidence="1 2">
    <name type="scientific">Crucibulum laeve</name>
    <dbReference type="NCBI Taxonomy" id="68775"/>
    <lineage>
        <taxon>Eukaryota</taxon>
        <taxon>Fungi</taxon>
        <taxon>Dikarya</taxon>
        <taxon>Basidiomycota</taxon>
        <taxon>Agaricomycotina</taxon>
        <taxon>Agaricomycetes</taxon>
        <taxon>Agaricomycetidae</taxon>
        <taxon>Agaricales</taxon>
        <taxon>Agaricineae</taxon>
        <taxon>Nidulariaceae</taxon>
        <taxon>Crucibulum</taxon>
    </lineage>
</organism>
<dbReference type="AlphaFoldDB" id="A0A5C3LR74"/>
<reference evidence="1 2" key="1">
    <citation type="journal article" date="2019" name="Nat. Ecol. Evol.">
        <title>Megaphylogeny resolves global patterns of mushroom evolution.</title>
        <authorList>
            <person name="Varga T."/>
            <person name="Krizsan K."/>
            <person name="Foldi C."/>
            <person name="Dima B."/>
            <person name="Sanchez-Garcia M."/>
            <person name="Sanchez-Ramirez S."/>
            <person name="Szollosi G.J."/>
            <person name="Szarkandi J.G."/>
            <person name="Papp V."/>
            <person name="Albert L."/>
            <person name="Andreopoulos W."/>
            <person name="Angelini C."/>
            <person name="Antonin V."/>
            <person name="Barry K.W."/>
            <person name="Bougher N.L."/>
            <person name="Buchanan P."/>
            <person name="Buyck B."/>
            <person name="Bense V."/>
            <person name="Catcheside P."/>
            <person name="Chovatia M."/>
            <person name="Cooper J."/>
            <person name="Damon W."/>
            <person name="Desjardin D."/>
            <person name="Finy P."/>
            <person name="Geml J."/>
            <person name="Haridas S."/>
            <person name="Hughes K."/>
            <person name="Justo A."/>
            <person name="Karasinski D."/>
            <person name="Kautmanova I."/>
            <person name="Kiss B."/>
            <person name="Kocsube S."/>
            <person name="Kotiranta H."/>
            <person name="LaButti K.M."/>
            <person name="Lechner B.E."/>
            <person name="Liimatainen K."/>
            <person name="Lipzen A."/>
            <person name="Lukacs Z."/>
            <person name="Mihaltcheva S."/>
            <person name="Morgado L.N."/>
            <person name="Niskanen T."/>
            <person name="Noordeloos M.E."/>
            <person name="Ohm R.A."/>
            <person name="Ortiz-Santana B."/>
            <person name="Ovrebo C."/>
            <person name="Racz N."/>
            <person name="Riley R."/>
            <person name="Savchenko A."/>
            <person name="Shiryaev A."/>
            <person name="Soop K."/>
            <person name="Spirin V."/>
            <person name="Szebenyi C."/>
            <person name="Tomsovsky M."/>
            <person name="Tulloss R.E."/>
            <person name="Uehling J."/>
            <person name="Grigoriev I.V."/>
            <person name="Vagvolgyi C."/>
            <person name="Papp T."/>
            <person name="Martin F.M."/>
            <person name="Miettinen O."/>
            <person name="Hibbett D.S."/>
            <person name="Nagy L.G."/>
        </authorList>
    </citation>
    <scope>NUCLEOTIDE SEQUENCE [LARGE SCALE GENOMIC DNA]</scope>
    <source>
        <strain evidence="1 2">CBS 166.37</strain>
    </source>
</reference>
<gene>
    <name evidence="1" type="ORF">BDQ12DRAFT_668735</name>
</gene>
<evidence type="ECO:0000313" key="2">
    <source>
        <dbReference type="Proteomes" id="UP000308652"/>
    </source>
</evidence>
<evidence type="ECO:0000313" key="1">
    <source>
        <dbReference type="EMBL" id="TFK35242.1"/>
    </source>
</evidence>